<protein>
    <submittedName>
        <fullName evidence="2">Uncharacterized protein</fullName>
    </submittedName>
</protein>
<gene>
    <name evidence="2" type="ORF">DDE83_006765</name>
</gene>
<evidence type="ECO:0000256" key="1">
    <source>
        <dbReference type="SAM" id="MobiDB-lite"/>
    </source>
</evidence>
<evidence type="ECO:0000313" key="3">
    <source>
        <dbReference type="Proteomes" id="UP000249619"/>
    </source>
</evidence>
<sequence>MEPAGPNRTTRTRDDSDFSYDLSNAIYGQFPSCATSTSPRRSRAPSPHTSAKTAKTANKRKATTPIELNFCRQKISPNRTSNATTPTWLSPQANKLRNMATVHQSVLLNFTAGSENNTESEMWMLPELDDWEADSDTEGSSSSSSSSSSSLQYSSSPATPTQQSTQQQPDLSTDKEWSTFLHRAAKSNLERLRARLEAEGWDFTGARFAGQSHGVQQQAPCQSEDRLDEEFDVVVVLSAIEAGC</sequence>
<reference evidence="3" key="1">
    <citation type="submission" date="2018-05" db="EMBL/GenBank/DDBJ databases">
        <title>Draft genome sequence of Stemphylium lycopersici strain CIDEFI 213.</title>
        <authorList>
            <person name="Medina R."/>
            <person name="Franco M.E.E."/>
            <person name="Lucentini C.G."/>
            <person name="Saparrat M.C.N."/>
            <person name="Balatti P.A."/>
        </authorList>
    </citation>
    <scope>NUCLEOTIDE SEQUENCE [LARGE SCALE GENOMIC DNA]</scope>
    <source>
        <strain evidence="3">CIDEFI 213</strain>
    </source>
</reference>
<comment type="caution">
    <text evidence="2">The sequence shown here is derived from an EMBL/GenBank/DDBJ whole genome shotgun (WGS) entry which is preliminary data.</text>
</comment>
<feature type="compositionally biased region" description="Low complexity" evidence="1">
    <location>
        <begin position="140"/>
        <end position="169"/>
    </location>
</feature>
<dbReference type="AlphaFoldDB" id="A0A364MY89"/>
<organism evidence="2 3">
    <name type="scientific">Stemphylium lycopersici</name>
    <name type="common">Tomato gray leaf spot disease fungus</name>
    <name type="synonym">Thyrospora lycopersici</name>
    <dbReference type="NCBI Taxonomy" id="183478"/>
    <lineage>
        <taxon>Eukaryota</taxon>
        <taxon>Fungi</taxon>
        <taxon>Dikarya</taxon>
        <taxon>Ascomycota</taxon>
        <taxon>Pezizomycotina</taxon>
        <taxon>Dothideomycetes</taxon>
        <taxon>Pleosporomycetidae</taxon>
        <taxon>Pleosporales</taxon>
        <taxon>Pleosporineae</taxon>
        <taxon>Pleosporaceae</taxon>
        <taxon>Stemphylium</taxon>
    </lineage>
</organism>
<feature type="region of interest" description="Disordered" evidence="1">
    <location>
        <begin position="132"/>
        <end position="174"/>
    </location>
</feature>
<keyword evidence="3" id="KW-1185">Reference proteome</keyword>
<feature type="region of interest" description="Disordered" evidence="1">
    <location>
        <begin position="30"/>
        <end position="65"/>
    </location>
</feature>
<accession>A0A364MY89</accession>
<dbReference type="Proteomes" id="UP000249619">
    <property type="component" value="Unassembled WGS sequence"/>
</dbReference>
<name>A0A364MY89_STELY</name>
<evidence type="ECO:0000313" key="2">
    <source>
        <dbReference type="EMBL" id="RAR06825.1"/>
    </source>
</evidence>
<dbReference type="EMBL" id="QGDH01000109">
    <property type="protein sequence ID" value="RAR06825.1"/>
    <property type="molecule type" value="Genomic_DNA"/>
</dbReference>
<feature type="compositionally biased region" description="Low complexity" evidence="1">
    <location>
        <begin position="34"/>
        <end position="56"/>
    </location>
</feature>
<proteinExistence type="predicted"/>